<gene>
    <name evidence="2" type="ORF">B0H63DRAFT_51958</name>
</gene>
<protein>
    <submittedName>
        <fullName evidence="2">Uncharacterized protein</fullName>
    </submittedName>
</protein>
<reference evidence="2" key="2">
    <citation type="submission" date="2023-06" db="EMBL/GenBank/DDBJ databases">
        <authorList>
            <consortium name="Lawrence Berkeley National Laboratory"/>
            <person name="Haridas S."/>
            <person name="Hensen N."/>
            <person name="Bonometti L."/>
            <person name="Westerberg I."/>
            <person name="Brannstrom I.O."/>
            <person name="Guillou S."/>
            <person name="Cros-Aarteil S."/>
            <person name="Calhoun S."/>
            <person name="Kuo A."/>
            <person name="Mondo S."/>
            <person name="Pangilinan J."/>
            <person name="Riley R."/>
            <person name="LaButti K."/>
            <person name="Andreopoulos B."/>
            <person name="Lipzen A."/>
            <person name="Chen C."/>
            <person name="Yanf M."/>
            <person name="Daum C."/>
            <person name="Ng V."/>
            <person name="Clum A."/>
            <person name="Steindorff A."/>
            <person name="Ohm R."/>
            <person name="Martin F."/>
            <person name="Silar P."/>
            <person name="Natvig D."/>
            <person name="Lalanne C."/>
            <person name="Gautier V."/>
            <person name="Ament-velasquez S.L."/>
            <person name="Kruys A."/>
            <person name="Hutchinson M.I."/>
            <person name="Powell A.J."/>
            <person name="Barry K."/>
            <person name="Miller A.N."/>
            <person name="Grigoriev I.V."/>
            <person name="Debuchy R."/>
            <person name="Gladieux P."/>
            <person name="Thoren M.H."/>
            <person name="Johannesson H."/>
        </authorList>
    </citation>
    <scope>NUCLEOTIDE SEQUENCE</scope>
    <source>
        <strain evidence="2">CBS 232.78</strain>
    </source>
</reference>
<reference evidence="2" key="1">
    <citation type="journal article" date="2023" name="Mol. Phylogenet. Evol.">
        <title>Genome-scale phylogeny and comparative genomics of the fungal order Sordariales.</title>
        <authorList>
            <person name="Hensen N."/>
            <person name="Bonometti L."/>
            <person name="Westerberg I."/>
            <person name="Brannstrom I.O."/>
            <person name="Guillou S."/>
            <person name="Cros-Aarteil S."/>
            <person name="Calhoun S."/>
            <person name="Haridas S."/>
            <person name="Kuo A."/>
            <person name="Mondo S."/>
            <person name="Pangilinan J."/>
            <person name="Riley R."/>
            <person name="LaButti K."/>
            <person name="Andreopoulos B."/>
            <person name="Lipzen A."/>
            <person name="Chen C."/>
            <person name="Yan M."/>
            <person name="Daum C."/>
            <person name="Ng V."/>
            <person name="Clum A."/>
            <person name="Steindorff A."/>
            <person name="Ohm R.A."/>
            <person name="Martin F."/>
            <person name="Silar P."/>
            <person name="Natvig D.O."/>
            <person name="Lalanne C."/>
            <person name="Gautier V."/>
            <person name="Ament-Velasquez S.L."/>
            <person name="Kruys A."/>
            <person name="Hutchinson M.I."/>
            <person name="Powell A.J."/>
            <person name="Barry K."/>
            <person name="Miller A.N."/>
            <person name="Grigoriev I.V."/>
            <person name="Debuchy R."/>
            <person name="Gladieux P."/>
            <person name="Hiltunen Thoren M."/>
            <person name="Johannesson H."/>
        </authorList>
    </citation>
    <scope>NUCLEOTIDE SEQUENCE</scope>
    <source>
        <strain evidence="2">CBS 232.78</strain>
    </source>
</reference>
<comment type="caution">
    <text evidence="2">The sequence shown here is derived from an EMBL/GenBank/DDBJ whole genome shotgun (WGS) entry which is preliminary data.</text>
</comment>
<evidence type="ECO:0000256" key="1">
    <source>
        <dbReference type="SAM" id="MobiDB-lite"/>
    </source>
</evidence>
<keyword evidence="3" id="KW-1185">Reference proteome</keyword>
<evidence type="ECO:0000313" key="2">
    <source>
        <dbReference type="EMBL" id="KAK3394607.1"/>
    </source>
</evidence>
<dbReference type="EMBL" id="JAULSW010000001">
    <property type="protein sequence ID" value="KAK3394607.1"/>
    <property type="molecule type" value="Genomic_DNA"/>
</dbReference>
<name>A0AAE0P7C7_9PEZI</name>
<dbReference type="AlphaFoldDB" id="A0AAE0P7C7"/>
<proteinExistence type="predicted"/>
<feature type="region of interest" description="Disordered" evidence="1">
    <location>
        <begin position="1"/>
        <end position="57"/>
    </location>
</feature>
<evidence type="ECO:0000313" key="3">
    <source>
        <dbReference type="Proteomes" id="UP001285441"/>
    </source>
</evidence>
<dbReference type="Proteomes" id="UP001285441">
    <property type="component" value="Unassembled WGS sequence"/>
</dbReference>
<feature type="compositionally biased region" description="Low complexity" evidence="1">
    <location>
        <begin position="9"/>
        <end position="41"/>
    </location>
</feature>
<accession>A0AAE0P7C7</accession>
<organism evidence="2 3">
    <name type="scientific">Podospora didyma</name>
    <dbReference type="NCBI Taxonomy" id="330526"/>
    <lineage>
        <taxon>Eukaryota</taxon>
        <taxon>Fungi</taxon>
        <taxon>Dikarya</taxon>
        <taxon>Ascomycota</taxon>
        <taxon>Pezizomycotina</taxon>
        <taxon>Sordariomycetes</taxon>
        <taxon>Sordariomycetidae</taxon>
        <taxon>Sordariales</taxon>
        <taxon>Podosporaceae</taxon>
        <taxon>Podospora</taxon>
    </lineage>
</organism>
<sequence>MAARGRENSPSSSSLQTTTASQPATTMTITTTGPATSTRSQQVCRSSPAPTDGGCPAINGTIYQPKNAIGQDIILAELGQPQSFKQLCATNHPSGSGSGPNTHLFDIMKPYLPSLEECITARAYYNLQLNVNERILGKTNIGEFGLCRSVSIVKRERDYCYLKNGTGTNDAFGVPLDFASAVLLDV</sequence>